<proteinExistence type="predicted"/>
<organism evidence="2 3">
    <name type="scientific">Fervidibacillus halotolerans</name>
    <dbReference type="NCBI Taxonomy" id="2980027"/>
    <lineage>
        <taxon>Bacteria</taxon>
        <taxon>Bacillati</taxon>
        <taxon>Bacillota</taxon>
        <taxon>Bacilli</taxon>
        <taxon>Bacillales</taxon>
        <taxon>Bacillaceae</taxon>
        <taxon>Fervidibacillus</taxon>
    </lineage>
</organism>
<sequence length="254" mass="30102">MTPWIHLTKKELRLGFPAFLFSMIGSFGVFVLWFVLGIESGFIWEGMMMWSVLAILFNFFYLVFYMSYSLNAERKRMHLWLHNPLPTYKLLLAKFVSGLFYMFIFLFTIIIVIGVSYGNVNFSMQMDDWKMTFYLSVAYYLIFIVSNGWGFTFLWTVYMSFIKFIHPFFSFVLTIVILMFLFWMIDLSSVLFQWGEIESHLITGFEFTATEETFHLNFGEIPTTFYIGHFIGALLLILFFFIGSAWILDRKVEV</sequence>
<evidence type="ECO:0000256" key="1">
    <source>
        <dbReference type="SAM" id="Phobius"/>
    </source>
</evidence>
<dbReference type="Proteomes" id="UP001164726">
    <property type="component" value="Chromosome"/>
</dbReference>
<reference evidence="2" key="1">
    <citation type="submission" date="2022-09" db="EMBL/GenBank/DDBJ databases">
        <title>Complete Genomes of Fervidibacillus albus and Fervidibacillus halotolerans isolated from tidal flat sediments.</title>
        <authorList>
            <person name="Kwon K.K."/>
            <person name="Yang S.-H."/>
            <person name="Park M.J."/>
            <person name="Oh H.-M."/>
        </authorList>
    </citation>
    <scope>NUCLEOTIDE SEQUENCE</scope>
    <source>
        <strain evidence="2">MEBiC13594</strain>
    </source>
</reference>
<dbReference type="AlphaFoldDB" id="A0A9E8LZR2"/>
<evidence type="ECO:0000313" key="2">
    <source>
        <dbReference type="EMBL" id="WAA12700.1"/>
    </source>
</evidence>
<keyword evidence="1" id="KW-0472">Membrane</keyword>
<feature type="transmembrane region" description="Helical" evidence="1">
    <location>
        <begin position="164"/>
        <end position="185"/>
    </location>
</feature>
<feature type="transmembrane region" description="Helical" evidence="1">
    <location>
        <begin position="137"/>
        <end position="157"/>
    </location>
</feature>
<keyword evidence="1" id="KW-0812">Transmembrane</keyword>
<accession>A0A9E8LZR2</accession>
<evidence type="ECO:0000313" key="3">
    <source>
        <dbReference type="Proteomes" id="UP001164726"/>
    </source>
</evidence>
<name>A0A9E8LZR2_9BACI</name>
<feature type="transmembrane region" description="Helical" evidence="1">
    <location>
        <begin position="48"/>
        <end position="70"/>
    </location>
</feature>
<gene>
    <name evidence="2" type="ORF">OE105_00720</name>
</gene>
<dbReference type="RefSeq" id="WP_275420829.1">
    <property type="nucleotide sequence ID" value="NZ_CP106877.1"/>
</dbReference>
<keyword evidence="3" id="KW-1185">Reference proteome</keyword>
<feature type="transmembrane region" description="Helical" evidence="1">
    <location>
        <begin position="91"/>
        <end position="117"/>
    </location>
</feature>
<protein>
    <submittedName>
        <fullName evidence="2">Uncharacterized protein</fullName>
    </submittedName>
</protein>
<dbReference type="KEGG" id="fhl:OE105_00720"/>
<dbReference type="EMBL" id="CP106877">
    <property type="protein sequence ID" value="WAA12700.1"/>
    <property type="molecule type" value="Genomic_DNA"/>
</dbReference>
<feature type="transmembrane region" description="Helical" evidence="1">
    <location>
        <begin position="12"/>
        <end position="36"/>
    </location>
</feature>
<feature type="transmembrane region" description="Helical" evidence="1">
    <location>
        <begin position="226"/>
        <end position="248"/>
    </location>
</feature>
<keyword evidence="1" id="KW-1133">Transmembrane helix</keyword>